<name>A0A8T4IGQ6_9SPHN</name>
<feature type="signal peptide" evidence="2">
    <location>
        <begin position="1"/>
        <end position="19"/>
    </location>
</feature>
<organism evidence="3 4">
    <name type="scientific">Stakelama marina</name>
    <dbReference type="NCBI Taxonomy" id="2826939"/>
    <lineage>
        <taxon>Bacteria</taxon>
        <taxon>Pseudomonadati</taxon>
        <taxon>Pseudomonadota</taxon>
        <taxon>Alphaproteobacteria</taxon>
        <taxon>Sphingomonadales</taxon>
        <taxon>Sphingomonadaceae</taxon>
        <taxon>Stakelama</taxon>
    </lineage>
</organism>
<protein>
    <submittedName>
        <fullName evidence="3">Uncharacterized protein</fullName>
    </submittedName>
</protein>
<dbReference type="AlphaFoldDB" id="A0A8T4IGQ6"/>
<gene>
    <name evidence="3" type="ORF">J7S20_14265</name>
</gene>
<evidence type="ECO:0000313" key="3">
    <source>
        <dbReference type="EMBL" id="MBR0553671.1"/>
    </source>
</evidence>
<proteinExistence type="predicted"/>
<accession>A0A8T4IGQ6</accession>
<feature type="compositionally biased region" description="Low complexity" evidence="1">
    <location>
        <begin position="64"/>
        <end position="76"/>
    </location>
</feature>
<feature type="region of interest" description="Disordered" evidence="1">
    <location>
        <begin position="16"/>
        <end position="82"/>
    </location>
</feature>
<feature type="chain" id="PRO_5035887795" evidence="2">
    <location>
        <begin position="20"/>
        <end position="184"/>
    </location>
</feature>
<sequence>MKAFITASLLAALATPAAAQTVSDTAKAPRAPLELDLDRPAEAADTPAADSDVQADAKTEGEAEASTSASDPAASAVNDMLAADEQDAAVEKAASDKLASAYSIDTPIMLLVADKRARAVLDKDMPGLSTDENYDKFKTLSLRQLQPKTGGQLTDELLLKVQTDLKAIGAKQGDDTATAGGEGR</sequence>
<keyword evidence="4" id="KW-1185">Reference proteome</keyword>
<dbReference type="RefSeq" id="WP_284054915.1">
    <property type="nucleotide sequence ID" value="NZ_JAGRQC010000004.1"/>
</dbReference>
<evidence type="ECO:0000313" key="4">
    <source>
        <dbReference type="Proteomes" id="UP000676996"/>
    </source>
</evidence>
<dbReference type="Proteomes" id="UP000676996">
    <property type="component" value="Unassembled WGS sequence"/>
</dbReference>
<keyword evidence="2" id="KW-0732">Signal</keyword>
<reference evidence="3" key="1">
    <citation type="submission" date="2021-04" db="EMBL/GenBank/DDBJ databases">
        <title>Ouciella asimina sp. nov., isolated from the surface seawater in the hydrothermal field of Okinawa Trough.</title>
        <authorList>
            <person name="Shuang W."/>
        </authorList>
    </citation>
    <scope>NUCLEOTIDE SEQUENCE</scope>
    <source>
        <strain evidence="3">LXI357</strain>
    </source>
</reference>
<evidence type="ECO:0000256" key="2">
    <source>
        <dbReference type="SAM" id="SignalP"/>
    </source>
</evidence>
<dbReference type="EMBL" id="JAGRQC010000004">
    <property type="protein sequence ID" value="MBR0553671.1"/>
    <property type="molecule type" value="Genomic_DNA"/>
</dbReference>
<evidence type="ECO:0000256" key="1">
    <source>
        <dbReference type="SAM" id="MobiDB-lite"/>
    </source>
</evidence>
<comment type="caution">
    <text evidence="3">The sequence shown here is derived from an EMBL/GenBank/DDBJ whole genome shotgun (WGS) entry which is preliminary data.</text>
</comment>